<feature type="binding site" evidence="3">
    <location>
        <position position="126"/>
    </location>
    <ligand>
        <name>substrate</name>
    </ligand>
</feature>
<feature type="binding site" evidence="3">
    <location>
        <position position="178"/>
    </location>
    <ligand>
        <name>a divalent metal cation</name>
        <dbReference type="ChEBI" id="CHEBI:60240"/>
    </ligand>
</feature>
<evidence type="ECO:0000256" key="4">
    <source>
        <dbReference type="SAM" id="MobiDB-lite"/>
    </source>
</evidence>
<organism evidence="6 7">
    <name type="scientific">Polychaeton citri CBS 116435</name>
    <dbReference type="NCBI Taxonomy" id="1314669"/>
    <lineage>
        <taxon>Eukaryota</taxon>
        <taxon>Fungi</taxon>
        <taxon>Dikarya</taxon>
        <taxon>Ascomycota</taxon>
        <taxon>Pezizomycotina</taxon>
        <taxon>Dothideomycetes</taxon>
        <taxon>Dothideomycetidae</taxon>
        <taxon>Capnodiales</taxon>
        <taxon>Capnodiaceae</taxon>
        <taxon>Polychaeton</taxon>
    </lineage>
</organism>
<proteinExistence type="inferred from homology"/>
<dbReference type="InterPro" id="IPR005511">
    <property type="entry name" value="SMP-30"/>
</dbReference>
<feature type="region of interest" description="Disordered" evidence="4">
    <location>
        <begin position="103"/>
        <end position="126"/>
    </location>
</feature>
<dbReference type="PRINTS" id="PR01790">
    <property type="entry name" value="SMP30FAMILY"/>
</dbReference>
<feature type="binding site" evidence="3">
    <location>
        <position position="230"/>
    </location>
    <ligand>
        <name>a divalent metal cation</name>
        <dbReference type="ChEBI" id="CHEBI:60240"/>
    </ligand>
</feature>
<dbReference type="PANTHER" id="PTHR10907">
    <property type="entry name" value="REGUCALCIN"/>
    <property type="match status" value="1"/>
</dbReference>
<dbReference type="Proteomes" id="UP000799441">
    <property type="component" value="Unassembled WGS sequence"/>
</dbReference>
<comment type="similarity">
    <text evidence="1">Belongs to the SMP-30/CGR1 family.</text>
</comment>
<dbReference type="Pfam" id="PF08450">
    <property type="entry name" value="SGL"/>
    <property type="match status" value="1"/>
</dbReference>
<keyword evidence="3" id="KW-0479">Metal-binding</keyword>
<dbReference type="SUPFAM" id="SSF63829">
    <property type="entry name" value="Calcium-dependent phosphotriesterase"/>
    <property type="match status" value="1"/>
</dbReference>
<feature type="binding site" evidence="3">
    <location>
        <position position="124"/>
    </location>
    <ligand>
        <name>substrate</name>
    </ligand>
</feature>
<comment type="caution">
    <text evidence="6">The sequence shown here is derived from an EMBL/GenBank/DDBJ whole genome shotgun (WGS) entry which is preliminary data.</text>
</comment>
<dbReference type="OrthoDB" id="423498at2759"/>
<evidence type="ECO:0000256" key="1">
    <source>
        <dbReference type="ARBA" id="ARBA00008853"/>
    </source>
</evidence>
<dbReference type="GO" id="GO:0004341">
    <property type="term" value="F:gluconolactonase activity"/>
    <property type="evidence" value="ECO:0007669"/>
    <property type="project" value="TreeGrafter"/>
</dbReference>
<feature type="active site" description="Proton donor/acceptor" evidence="2">
    <location>
        <position position="230"/>
    </location>
</feature>
<dbReference type="AlphaFoldDB" id="A0A9P4UL05"/>
<evidence type="ECO:0000313" key="6">
    <source>
        <dbReference type="EMBL" id="KAF2717313.1"/>
    </source>
</evidence>
<comment type="cofactor">
    <cofactor evidence="3">
        <name>Zn(2+)</name>
        <dbReference type="ChEBI" id="CHEBI:29105"/>
    </cofactor>
    <text evidence="3">Binds 1 divalent metal cation per subunit.</text>
</comment>
<evidence type="ECO:0000256" key="3">
    <source>
        <dbReference type="PIRSR" id="PIRSR605511-2"/>
    </source>
</evidence>
<dbReference type="Gene3D" id="2.120.10.30">
    <property type="entry name" value="TolB, C-terminal domain"/>
    <property type="match status" value="1"/>
</dbReference>
<reference evidence="6" key="1">
    <citation type="journal article" date="2020" name="Stud. Mycol.">
        <title>101 Dothideomycetes genomes: a test case for predicting lifestyles and emergence of pathogens.</title>
        <authorList>
            <person name="Haridas S."/>
            <person name="Albert R."/>
            <person name="Binder M."/>
            <person name="Bloem J."/>
            <person name="Labutti K."/>
            <person name="Salamov A."/>
            <person name="Andreopoulos B."/>
            <person name="Baker S."/>
            <person name="Barry K."/>
            <person name="Bills G."/>
            <person name="Bluhm B."/>
            <person name="Cannon C."/>
            <person name="Castanera R."/>
            <person name="Culley D."/>
            <person name="Daum C."/>
            <person name="Ezra D."/>
            <person name="Gonzalez J."/>
            <person name="Henrissat B."/>
            <person name="Kuo A."/>
            <person name="Liang C."/>
            <person name="Lipzen A."/>
            <person name="Lutzoni F."/>
            <person name="Magnuson J."/>
            <person name="Mondo S."/>
            <person name="Nolan M."/>
            <person name="Ohm R."/>
            <person name="Pangilinan J."/>
            <person name="Park H.-J."/>
            <person name="Ramirez L."/>
            <person name="Alfaro M."/>
            <person name="Sun H."/>
            <person name="Tritt A."/>
            <person name="Yoshinaga Y."/>
            <person name="Zwiers L.-H."/>
            <person name="Turgeon B."/>
            <person name="Goodwin S."/>
            <person name="Spatafora J."/>
            <person name="Crous P."/>
            <person name="Grigoriev I."/>
        </authorList>
    </citation>
    <scope>NUCLEOTIDE SEQUENCE</scope>
    <source>
        <strain evidence="6">CBS 116435</strain>
    </source>
</reference>
<keyword evidence="3" id="KW-0862">Zinc</keyword>
<evidence type="ECO:0000313" key="7">
    <source>
        <dbReference type="Proteomes" id="UP000799441"/>
    </source>
</evidence>
<gene>
    <name evidence="6" type="ORF">K431DRAFT_255643</name>
</gene>
<dbReference type="GO" id="GO:0005509">
    <property type="term" value="F:calcium ion binding"/>
    <property type="evidence" value="ECO:0007669"/>
    <property type="project" value="TreeGrafter"/>
</dbReference>
<feature type="domain" description="SMP-30/Gluconolactonase/LRE-like region" evidence="5">
    <location>
        <begin position="18"/>
        <end position="285"/>
    </location>
</feature>
<protein>
    <recommendedName>
        <fullName evidence="5">SMP-30/Gluconolactonase/LRE-like region domain-containing protein</fullName>
    </recommendedName>
</protein>
<dbReference type="EMBL" id="MU003846">
    <property type="protein sequence ID" value="KAF2717313.1"/>
    <property type="molecule type" value="Genomic_DNA"/>
</dbReference>
<evidence type="ECO:0000256" key="2">
    <source>
        <dbReference type="PIRSR" id="PIRSR605511-1"/>
    </source>
</evidence>
<dbReference type="PANTHER" id="PTHR10907:SF47">
    <property type="entry name" value="REGUCALCIN"/>
    <property type="match status" value="1"/>
</dbReference>
<dbReference type="InterPro" id="IPR013658">
    <property type="entry name" value="SGL"/>
</dbReference>
<dbReference type="InterPro" id="IPR011042">
    <property type="entry name" value="6-blade_b-propeller_TolB-like"/>
</dbReference>
<evidence type="ECO:0000259" key="5">
    <source>
        <dbReference type="Pfam" id="PF08450"/>
    </source>
</evidence>
<name>A0A9P4UL05_9PEZI</name>
<feature type="binding site" evidence="3">
    <location>
        <position position="20"/>
    </location>
    <ligand>
        <name>a divalent metal cation</name>
        <dbReference type="ChEBI" id="CHEBI:60240"/>
    </ligand>
</feature>
<keyword evidence="7" id="KW-1185">Reference proteome</keyword>
<sequence>MVKTYTITEPYIKLDCGLGEGPYWEKSHNSLRFVDIVKKKIYFLDIAKGPESLKQYDLEHSIGTTADIEGRDDEFIFGGKHGYGIMKRATGEVRWIKEHWGEEERKDDAGGKPGFGKNKEERMRSNDGAVDSKGRFWVGTMNDPAVVGGGNFHDEGILFRLDNDLTLHRIQEGVTIPNGTSWTKDDTTMYFTDSPSKVIKACPYDPETGSLDVKAGTTFFTCPVEGGVPDGHAQDVEGYLWVACHGTGKVYRISPEGEVVAIIEVPTRCVTCPAFVGTELFITSAEDEDLANHPESEKYMGSLFKIDVGVEGKPQNRFKLTVDV</sequence>
<accession>A0A9P4UL05</accession>
<feature type="compositionally biased region" description="Basic and acidic residues" evidence="4">
    <location>
        <begin position="117"/>
        <end position="126"/>
    </location>
</feature>